<dbReference type="GO" id="GO:0000160">
    <property type="term" value="P:phosphorelay signal transduction system"/>
    <property type="evidence" value="ECO:0007669"/>
    <property type="project" value="InterPro"/>
</dbReference>
<dbReference type="Pfam" id="PF00072">
    <property type="entry name" value="Response_reg"/>
    <property type="match status" value="1"/>
</dbReference>
<dbReference type="PROSITE" id="PS50110">
    <property type="entry name" value="RESPONSE_REGULATORY"/>
    <property type="match status" value="1"/>
</dbReference>
<dbReference type="EMBL" id="LAZR01021947">
    <property type="protein sequence ID" value="KKL83562.1"/>
    <property type="molecule type" value="Genomic_DNA"/>
</dbReference>
<proteinExistence type="predicted"/>
<dbReference type="Gene3D" id="3.40.50.2300">
    <property type="match status" value="1"/>
</dbReference>
<accession>A0A0F9I863</accession>
<dbReference type="PANTHER" id="PTHR44591:SF3">
    <property type="entry name" value="RESPONSE REGULATORY DOMAIN-CONTAINING PROTEIN"/>
    <property type="match status" value="1"/>
</dbReference>
<sequence>MKKWNEGSIVVIDDDQGILDSFDAMLGDDYRLFMVDNGSDALELLSKQNFDLLFLDIKIPRPNGLEVLRWIRERGISTKVVIVTALPQEHYEEMAQQYGIYRYLRKPLDVDEVEEIASTVLH</sequence>
<dbReference type="InterPro" id="IPR011006">
    <property type="entry name" value="CheY-like_superfamily"/>
</dbReference>
<gene>
    <name evidence="3" type="ORF">LCGC14_1973460</name>
</gene>
<evidence type="ECO:0000256" key="1">
    <source>
        <dbReference type="ARBA" id="ARBA00022553"/>
    </source>
</evidence>
<dbReference type="AlphaFoldDB" id="A0A0F9I863"/>
<evidence type="ECO:0000259" key="2">
    <source>
        <dbReference type="PROSITE" id="PS50110"/>
    </source>
</evidence>
<dbReference type="CDD" id="cd00156">
    <property type="entry name" value="REC"/>
    <property type="match status" value="1"/>
</dbReference>
<evidence type="ECO:0000313" key="3">
    <source>
        <dbReference type="EMBL" id="KKL83562.1"/>
    </source>
</evidence>
<feature type="domain" description="Response regulatory" evidence="2">
    <location>
        <begin position="8"/>
        <end position="121"/>
    </location>
</feature>
<dbReference type="InterPro" id="IPR050595">
    <property type="entry name" value="Bact_response_regulator"/>
</dbReference>
<organism evidence="3">
    <name type="scientific">marine sediment metagenome</name>
    <dbReference type="NCBI Taxonomy" id="412755"/>
    <lineage>
        <taxon>unclassified sequences</taxon>
        <taxon>metagenomes</taxon>
        <taxon>ecological metagenomes</taxon>
    </lineage>
</organism>
<name>A0A0F9I863_9ZZZZ</name>
<dbReference type="SMART" id="SM00448">
    <property type="entry name" value="REC"/>
    <property type="match status" value="1"/>
</dbReference>
<dbReference type="SUPFAM" id="SSF52172">
    <property type="entry name" value="CheY-like"/>
    <property type="match status" value="1"/>
</dbReference>
<dbReference type="InterPro" id="IPR001789">
    <property type="entry name" value="Sig_transdc_resp-reg_receiver"/>
</dbReference>
<dbReference type="PANTHER" id="PTHR44591">
    <property type="entry name" value="STRESS RESPONSE REGULATOR PROTEIN 1"/>
    <property type="match status" value="1"/>
</dbReference>
<protein>
    <recommendedName>
        <fullName evidence="2">Response regulatory domain-containing protein</fullName>
    </recommendedName>
</protein>
<reference evidence="3" key="1">
    <citation type="journal article" date="2015" name="Nature">
        <title>Complex archaea that bridge the gap between prokaryotes and eukaryotes.</title>
        <authorList>
            <person name="Spang A."/>
            <person name="Saw J.H."/>
            <person name="Jorgensen S.L."/>
            <person name="Zaremba-Niedzwiedzka K."/>
            <person name="Martijn J."/>
            <person name="Lind A.E."/>
            <person name="van Eijk R."/>
            <person name="Schleper C."/>
            <person name="Guy L."/>
            <person name="Ettema T.J."/>
        </authorList>
    </citation>
    <scope>NUCLEOTIDE SEQUENCE</scope>
</reference>
<keyword evidence="1" id="KW-0597">Phosphoprotein</keyword>
<comment type="caution">
    <text evidence="3">The sequence shown here is derived from an EMBL/GenBank/DDBJ whole genome shotgun (WGS) entry which is preliminary data.</text>
</comment>